<evidence type="ECO:0000256" key="1">
    <source>
        <dbReference type="SAM" id="Phobius"/>
    </source>
</evidence>
<keyword evidence="1" id="KW-0812">Transmembrane</keyword>
<dbReference type="EMBL" id="BBZA01000140">
    <property type="protein sequence ID" value="GAP63400.1"/>
    <property type="molecule type" value="Genomic_DNA"/>
</dbReference>
<dbReference type="STRING" id="872965.SE16_02110"/>
<dbReference type="AlphaFoldDB" id="A0A0N0RFL6"/>
<evidence type="ECO:0000313" key="3">
    <source>
        <dbReference type="EMBL" id="KPL89289.1"/>
    </source>
</evidence>
<proteinExistence type="predicted"/>
<dbReference type="Proteomes" id="UP000037784">
    <property type="component" value="Unassembled WGS sequence"/>
</dbReference>
<dbReference type="RefSeq" id="WP_054493239.1">
    <property type="nucleotide sequence ID" value="NZ_BBZA01000140.1"/>
</dbReference>
<accession>A0A0N0RFL6</accession>
<reference evidence="3 5" key="2">
    <citation type="submission" date="2015-07" db="EMBL/GenBank/DDBJ databases">
        <title>Whole genome sequence of Ardenticatena maritima DSM 23922.</title>
        <authorList>
            <person name="Hemp J."/>
            <person name="Ward L.M."/>
            <person name="Pace L.A."/>
            <person name="Fischer W.W."/>
        </authorList>
    </citation>
    <scope>NUCLEOTIDE SEQUENCE [LARGE SCALE GENOMIC DNA]</scope>
    <source>
        <strain evidence="3 5">110S</strain>
    </source>
</reference>
<reference evidence="4" key="3">
    <citation type="submission" date="2015-08" db="EMBL/GenBank/DDBJ databases">
        <title>Draft Genome Sequence of a Heterotrophic Facultative Anaerobic Bacterium Ardenticatena maritima Strain 110S.</title>
        <authorList>
            <person name="Kawaichi S."/>
            <person name="Yoshida T."/>
            <person name="Sako Y."/>
            <person name="Nakamura R."/>
        </authorList>
    </citation>
    <scope>NUCLEOTIDE SEQUENCE [LARGE SCALE GENOMIC DNA]</scope>
    <source>
        <strain evidence="4">110S</strain>
    </source>
</reference>
<dbReference type="Proteomes" id="UP000050502">
    <property type="component" value="Unassembled WGS sequence"/>
</dbReference>
<feature type="transmembrane region" description="Helical" evidence="1">
    <location>
        <begin position="90"/>
        <end position="113"/>
    </location>
</feature>
<feature type="transmembrane region" description="Helical" evidence="1">
    <location>
        <begin position="60"/>
        <end position="78"/>
    </location>
</feature>
<reference evidence="2 4" key="1">
    <citation type="journal article" date="2015" name="Genome Announc.">
        <title>Draft Genome Sequence of a Heterotrophic Facultative Anaerobic Thermophilic Bacterium, Ardenticatena maritima Strain 110ST.</title>
        <authorList>
            <person name="Kawaichi S."/>
            <person name="Yoshida T."/>
            <person name="Sako Y."/>
            <person name="Nakamura R."/>
        </authorList>
    </citation>
    <scope>NUCLEOTIDE SEQUENCE [LARGE SCALE GENOMIC DNA]</scope>
    <source>
        <strain evidence="2 4">110S</strain>
    </source>
</reference>
<feature type="transmembrane region" description="Helical" evidence="1">
    <location>
        <begin position="26"/>
        <end position="48"/>
    </location>
</feature>
<evidence type="ECO:0000313" key="4">
    <source>
        <dbReference type="Proteomes" id="UP000037784"/>
    </source>
</evidence>
<keyword evidence="1" id="KW-0472">Membrane</keyword>
<protein>
    <submittedName>
        <fullName evidence="2">Uncharacterized protein</fullName>
    </submittedName>
</protein>
<dbReference type="EMBL" id="LGKN01000003">
    <property type="protein sequence ID" value="KPL89289.1"/>
    <property type="molecule type" value="Genomic_DNA"/>
</dbReference>
<organism evidence="2 4">
    <name type="scientific">Ardenticatena maritima</name>
    <dbReference type="NCBI Taxonomy" id="872965"/>
    <lineage>
        <taxon>Bacteria</taxon>
        <taxon>Bacillati</taxon>
        <taxon>Chloroflexota</taxon>
        <taxon>Ardenticatenia</taxon>
        <taxon>Ardenticatenales</taxon>
        <taxon>Ardenticatenaceae</taxon>
        <taxon>Ardenticatena</taxon>
    </lineage>
</organism>
<gene>
    <name evidence="2" type="ORF">ARMA_1823</name>
    <name evidence="3" type="ORF">SE16_02110</name>
</gene>
<dbReference type="InParanoid" id="A0A0N0RFL6"/>
<evidence type="ECO:0000313" key="2">
    <source>
        <dbReference type="EMBL" id="GAP63400.1"/>
    </source>
</evidence>
<evidence type="ECO:0000313" key="5">
    <source>
        <dbReference type="Proteomes" id="UP000050502"/>
    </source>
</evidence>
<name>A0A0N0RFL6_9CHLR</name>
<comment type="caution">
    <text evidence="2">The sequence shown here is derived from an EMBL/GenBank/DDBJ whole genome shotgun (WGS) entry which is preliminary data.</text>
</comment>
<keyword evidence="1" id="KW-1133">Transmembrane helix</keyword>
<sequence length="120" mass="13214">MLDGITITVFGRSVTVLNNWIEPRLAVAYFAWMVLAFMGLMQVAAGYWQRPTLRWLPERLAIPAGAVLWGGALLAFFLTNQRWLRAPGPATAETAILLASAYLVALVLTRLLAWGGARVE</sequence>
<keyword evidence="4" id="KW-1185">Reference proteome</keyword>